<accession>A0AAU7JIC2</accession>
<dbReference type="InterPro" id="IPR000524">
    <property type="entry name" value="Tscrpt_reg_HTH_GntR"/>
</dbReference>
<dbReference type="RefSeq" id="WP_406856993.1">
    <property type="nucleotide sequence ID" value="NZ_CP157484.1"/>
</dbReference>
<dbReference type="PROSITE" id="PS50949">
    <property type="entry name" value="HTH_GNTR"/>
    <property type="match status" value="1"/>
</dbReference>
<dbReference type="SUPFAM" id="SSF48008">
    <property type="entry name" value="GntR ligand-binding domain-like"/>
    <property type="match status" value="1"/>
</dbReference>
<reference evidence="6" key="1">
    <citation type="submission" date="2024-05" db="EMBL/GenBank/DDBJ databases">
        <authorList>
            <person name="Kim S."/>
            <person name="Heo J."/>
            <person name="Choi H."/>
            <person name="Choi Y."/>
            <person name="Kwon S.-W."/>
            <person name="Kim Y."/>
        </authorList>
    </citation>
    <scope>NUCLEOTIDE SEQUENCE</scope>
    <source>
        <strain evidence="6">KACC 23698</strain>
    </source>
</reference>
<proteinExistence type="predicted"/>
<dbReference type="GO" id="GO:0003677">
    <property type="term" value="F:DNA binding"/>
    <property type="evidence" value="ECO:0007669"/>
    <property type="project" value="UniProtKB-KW"/>
</dbReference>
<evidence type="ECO:0000256" key="2">
    <source>
        <dbReference type="ARBA" id="ARBA00023125"/>
    </source>
</evidence>
<keyword evidence="2" id="KW-0238">DNA-binding</keyword>
<dbReference type="Pfam" id="PF07729">
    <property type="entry name" value="FCD"/>
    <property type="match status" value="1"/>
</dbReference>
<evidence type="ECO:0000313" key="6">
    <source>
        <dbReference type="EMBL" id="XBO40138.1"/>
    </source>
</evidence>
<dbReference type="SUPFAM" id="SSF46785">
    <property type="entry name" value="Winged helix' DNA-binding domain"/>
    <property type="match status" value="1"/>
</dbReference>
<dbReference type="Gene3D" id="1.20.120.530">
    <property type="entry name" value="GntR ligand-binding domain-like"/>
    <property type="match status" value="1"/>
</dbReference>
<organism evidence="6">
    <name type="scientific">Alsobacter sp. KACC 23698</name>
    <dbReference type="NCBI Taxonomy" id="3149229"/>
    <lineage>
        <taxon>Bacteria</taxon>
        <taxon>Pseudomonadati</taxon>
        <taxon>Pseudomonadota</taxon>
        <taxon>Alphaproteobacteria</taxon>
        <taxon>Hyphomicrobiales</taxon>
        <taxon>Alsobacteraceae</taxon>
        <taxon>Alsobacter</taxon>
    </lineage>
</organism>
<dbReference type="Pfam" id="PF00392">
    <property type="entry name" value="GntR"/>
    <property type="match status" value="1"/>
</dbReference>
<dbReference type="PRINTS" id="PR00035">
    <property type="entry name" value="HTHGNTR"/>
</dbReference>
<dbReference type="PANTHER" id="PTHR43537">
    <property type="entry name" value="TRANSCRIPTIONAL REGULATOR, GNTR FAMILY"/>
    <property type="match status" value="1"/>
</dbReference>
<sequence length="250" mass="27186">MSSDRPSGLGTRDRPARSDAGGPGAAPPTVRGIHAALRQDIVSLRLRPGERLSENELALRFGTSRAPVREALIRLVEEGLIDVRPQRGSFVSRISLSAMERARFVREALELAAVRRAAERGASPGVLARARGAIAEQERAQRDPERFTQADDAFHHTLADGSGVAQLWAVIEREKAQFDRVRFLSIPAVTPVEVLIAQHRAILSGIENRDPAAAEAAMRTHMSEVLKIAQTLAAEHPDLINDDLGADEQP</sequence>
<keyword evidence="1" id="KW-0805">Transcription regulation</keyword>
<evidence type="ECO:0000256" key="1">
    <source>
        <dbReference type="ARBA" id="ARBA00023015"/>
    </source>
</evidence>
<dbReference type="Gene3D" id="1.10.10.10">
    <property type="entry name" value="Winged helix-like DNA-binding domain superfamily/Winged helix DNA-binding domain"/>
    <property type="match status" value="1"/>
</dbReference>
<dbReference type="EMBL" id="CP157484">
    <property type="protein sequence ID" value="XBO40138.1"/>
    <property type="molecule type" value="Genomic_DNA"/>
</dbReference>
<feature type="region of interest" description="Disordered" evidence="4">
    <location>
        <begin position="1"/>
        <end position="32"/>
    </location>
</feature>
<gene>
    <name evidence="6" type="ORF">ABEG18_04990</name>
</gene>
<dbReference type="AlphaFoldDB" id="A0AAU7JIC2"/>
<dbReference type="InterPro" id="IPR036390">
    <property type="entry name" value="WH_DNA-bd_sf"/>
</dbReference>
<dbReference type="InterPro" id="IPR008920">
    <property type="entry name" value="TF_FadR/GntR_C"/>
</dbReference>
<dbReference type="GO" id="GO:0003700">
    <property type="term" value="F:DNA-binding transcription factor activity"/>
    <property type="evidence" value="ECO:0007669"/>
    <property type="project" value="InterPro"/>
</dbReference>
<dbReference type="SMART" id="SM00345">
    <property type="entry name" value="HTH_GNTR"/>
    <property type="match status" value="1"/>
</dbReference>
<dbReference type="PANTHER" id="PTHR43537:SF6">
    <property type="entry name" value="HTH-TYPE TRANSCRIPTIONAL REPRESSOR RSPR"/>
    <property type="match status" value="1"/>
</dbReference>
<dbReference type="InterPro" id="IPR011711">
    <property type="entry name" value="GntR_C"/>
</dbReference>
<dbReference type="CDD" id="cd07377">
    <property type="entry name" value="WHTH_GntR"/>
    <property type="match status" value="1"/>
</dbReference>
<name>A0AAU7JIC2_9HYPH</name>
<evidence type="ECO:0000259" key="5">
    <source>
        <dbReference type="PROSITE" id="PS50949"/>
    </source>
</evidence>
<evidence type="ECO:0000256" key="3">
    <source>
        <dbReference type="ARBA" id="ARBA00023163"/>
    </source>
</evidence>
<protein>
    <submittedName>
        <fullName evidence="6">GntR family transcriptional regulator</fullName>
    </submittedName>
</protein>
<keyword evidence="3" id="KW-0804">Transcription</keyword>
<dbReference type="SMART" id="SM00895">
    <property type="entry name" value="FCD"/>
    <property type="match status" value="1"/>
</dbReference>
<evidence type="ECO:0000256" key="4">
    <source>
        <dbReference type="SAM" id="MobiDB-lite"/>
    </source>
</evidence>
<feature type="domain" description="HTH gntR-type" evidence="5">
    <location>
        <begin position="27"/>
        <end position="94"/>
    </location>
</feature>
<dbReference type="InterPro" id="IPR036388">
    <property type="entry name" value="WH-like_DNA-bd_sf"/>
</dbReference>